<organism evidence="1 3">
    <name type="scientific">Oenococcus oeni</name>
    <name type="common">Leuconostoc oenos</name>
    <dbReference type="NCBI Taxonomy" id="1247"/>
    <lineage>
        <taxon>Bacteria</taxon>
        <taxon>Bacillati</taxon>
        <taxon>Bacillota</taxon>
        <taxon>Bacilli</taxon>
        <taxon>Lactobacillales</taxon>
        <taxon>Lactobacillaceae</taxon>
        <taxon>Oenococcus</taxon>
    </lineage>
</organism>
<reference evidence="2 4" key="2">
    <citation type="submission" date="2018-08" db="EMBL/GenBank/DDBJ databases">
        <authorList>
            <person name="Lorentzen P. G. S. M."/>
        </authorList>
    </citation>
    <scope>NUCLEOTIDE SEQUENCE [LARGE SCALE GENOMIC DNA]</scope>
    <source>
        <strain evidence="2 4">CRBO_1381</strain>
    </source>
</reference>
<sequence>MYLDFSFKRNIVSIYIFNLLKFPNLLVLPPFDFEFDEIYESKKAFLLNELISITLKNRNRKVVSLKMKLALT</sequence>
<evidence type="ECO:0000313" key="3">
    <source>
        <dbReference type="Proteomes" id="UP000181728"/>
    </source>
</evidence>
<evidence type="ECO:0000313" key="2">
    <source>
        <dbReference type="EMBL" id="VDB99190.1"/>
    </source>
</evidence>
<evidence type="ECO:0000313" key="4">
    <source>
        <dbReference type="Proteomes" id="UP000294726"/>
    </source>
</evidence>
<dbReference type="Proteomes" id="UP000181728">
    <property type="component" value="Unassembled WGS sequence"/>
</dbReference>
<dbReference type="Proteomes" id="UP000294726">
    <property type="component" value="Chromosome"/>
</dbReference>
<name>A0A483BXB5_OENOE</name>
<protein>
    <submittedName>
        <fullName evidence="1">Uncharacterized protein</fullName>
    </submittedName>
</protein>
<dbReference type="EMBL" id="LR031358">
    <property type="protein sequence ID" value="VDB99190.1"/>
    <property type="molecule type" value="Genomic_DNA"/>
</dbReference>
<reference evidence="1 3" key="1">
    <citation type="journal article" date="2016" name="BMC Genomics">
        <title>Consensus pan-genome assembly of the specialised wine bacterium Oenococcus oeni.</title>
        <authorList>
            <person name="Sternes P.R."/>
            <person name="Borneman A.R."/>
        </authorList>
    </citation>
    <scope>NUCLEOTIDE SEQUENCE [LARGE SCALE GENOMIC DNA]</scope>
    <source>
        <strain evidence="1 3">AWRIB661</strain>
    </source>
</reference>
<dbReference type="RefSeq" id="WP_002823617.1">
    <property type="nucleotide sequence ID" value="NZ_MLKR01000161.1"/>
</dbReference>
<accession>A0A483BXB5</accession>
<dbReference type="AlphaFoldDB" id="A0A483BXB5"/>
<dbReference type="EMBL" id="MLOK01000057">
    <property type="protein sequence ID" value="OIM20467.1"/>
    <property type="molecule type" value="Genomic_DNA"/>
</dbReference>
<proteinExistence type="predicted"/>
<evidence type="ECO:0000313" key="1">
    <source>
        <dbReference type="EMBL" id="OIM20467.1"/>
    </source>
</evidence>
<gene>
    <name evidence="1" type="ORF">ATX59_08725</name>
    <name evidence="2" type="ORF">OENI_1788</name>
</gene>